<dbReference type="Gene3D" id="3.30.505.50">
    <property type="entry name" value="Sigma 54 modulation/S30EA ribosomal protein, C-terminal domain"/>
    <property type="match status" value="1"/>
</dbReference>
<dbReference type="GO" id="GO:0043024">
    <property type="term" value="F:ribosomal small subunit binding"/>
    <property type="evidence" value="ECO:0007669"/>
    <property type="project" value="TreeGrafter"/>
</dbReference>
<reference evidence="3 4" key="1">
    <citation type="submission" date="2017-09" db="EMBL/GenBank/DDBJ databases">
        <title>Depth-based differentiation of microbial function through sediment-hosted aquifers and enrichment of novel symbionts in the deep terrestrial subsurface.</title>
        <authorList>
            <person name="Probst A.J."/>
            <person name="Ladd B."/>
            <person name="Jarett J.K."/>
            <person name="Geller-Mcgrath D.E."/>
            <person name="Sieber C.M."/>
            <person name="Emerson J.B."/>
            <person name="Anantharaman K."/>
            <person name="Thomas B.C."/>
            <person name="Malmstrom R."/>
            <person name="Stieglmeier M."/>
            <person name="Klingl A."/>
            <person name="Woyke T."/>
            <person name="Ryan C.M."/>
            <person name="Banfield J.F."/>
        </authorList>
    </citation>
    <scope>NUCLEOTIDE SEQUENCE [LARGE SCALE GENOMIC DNA]</scope>
    <source>
        <strain evidence="3">CG23_combo_of_CG06-09_8_20_14_all_40_23</strain>
    </source>
</reference>
<dbReference type="GO" id="GO:0022627">
    <property type="term" value="C:cytosolic small ribosomal subunit"/>
    <property type="evidence" value="ECO:0007669"/>
    <property type="project" value="TreeGrafter"/>
</dbReference>
<comment type="caution">
    <text evidence="3">The sequence shown here is derived from an EMBL/GenBank/DDBJ whole genome shotgun (WGS) entry which is preliminary data.</text>
</comment>
<dbReference type="InterPro" id="IPR032528">
    <property type="entry name" value="Ribosom_S30AE_C"/>
</dbReference>
<proteinExistence type="predicted"/>
<dbReference type="PANTHER" id="PTHR33231:SF1">
    <property type="entry name" value="30S RIBOSOMAL PROTEIN"/>
    <property type="match status" value="1"/>
</dbReference>
<dbReference type="Pfam" id="PF02482">
    <property type="entry name" value="Ribosomal_S30AE"/>
    <property type="match status" value="1"/>
</dbReference>
<evidence type="ECO:0000259" key="2">
    <source>
        <dbReference type="Pfam" id="PF16321"/>
    </source>
</evidence>
<gene>
    <name evidence="3" type="primary">raiA</name>
    <name evidence="3" type="ORF">COX18_07400</name>
</gene>
<evidence type="ECO:0000313" key="3">
    <source>
        <dbReference type="EMBL" id="PIP40233.1"/>
    </source>
</evidence>
<organism evidence="3 4">
    <name type="scientific">Candidatus Desantisbacteria bacterium CG23_combo_of_CG06-09_8_20_14_all_40_23</name>
    <dbReference type="NCBI Taxonomy" id="1974550"/>
    <lineage>
        <taxon>Bacteria</taxon>
        <taxon>Candidatus Desantisiibacteriota</taxon>
    </lineage>
</organism>
<dbReference type="GO" id="GO:0045900">
    <property type="term" value="P:negative regulation of translational elongation"/>
    <property type="evidence" value="ECO:0007669"/>
    <property type="project" value="TreeGrafter"/>
</dbReference>
<dbReference type="EMBL" id="PCSH01000131">
    <property type="protein sequence ID" value="PIP40233.1"/>
    <property type="molecule type" value="Genomic_DNA"/>
</dbReference>
<dbReference type="NCBIfam" id="TIGR00741">
    <property type="entry name" value="yfiA"/>
    <property type="match status" value="1"/>
</dbReference>
<dbReference type="Proteomes" id="UP000231067">
    <property type="component" value="Unassembled WGS sequence"/>
</dbReference>
<evidence type="ECO:0000313" key="4">
    <source>
        <dbReference type="Proteomes" id="UP000231067"/>
    </source>
</evidence>
<dbReference type="InterPro" id="IPR050574">
    <property type="entry name" value="HPF/YfiA_ribosome-assoc"/>
</dbReference>
<dbReference type="SUPFAM" id="SSF69754">
    <property type="entry name" value="Ribosome binding protein Y (YfiA homologue)"/>
    <property type="match status" value="1"/>
</dbReference>
<dbReference type="Pfam" id="PF16321">
    <property type="entry name" value="Ribosom_S30AE_C"/>
    <property type="match status" value="1"/>
</dbReference>
<dbReference type="PANTHER" id="PTHR33231">
    <property type="entry name" value="30S RIBOSOMAL PROTEIN"/>
    <property type="match status" value="1"/>
</dbReference>
<sequence length="175" mass="19853">MMSLKLTITGRHVEITEAIRAYARKKAEKLKKYSDDLLDVHVIMDIEKKGQSMEIILNGAGFSLTSKETTADMYESIDKSVAKMESQLKKHLEKTKVRKAPDCMMEEIEEDEVIGELEDAIISRKKIGEKPMTIEEAIIHLSTTKAAFYAFIDQETSRVNVLYGCGEGRYKLLES</sequence>
<evidence type="ECO:0000256" key="1">
    <source>
        <dbReference type="ARBA" id="ARBA00022845"/>
    </source>
</evidence>
<accession>A0A2H0A451</accession>
<dbReference type="InterPro" id="IPR038416">
    <property type="entry name" value="Ribosom_S30AE_C_sf"/>
</dbReference>
<dbReference type="CDD" id="cd00552">
    <property type="entry name" value="RaiA"/>
    <property type="match status" value="1"/>
</dbReference>
<keyword evidence="1" id="KW-0810">Translation regulation</keyword>
<dbReference type="InterPro" id="IPR036567">
    <property type="entry name" value="RHF-like"/>
</dbReference>
<feature type="domain" description="Sigma 54 modulation/S30EA ribosomal protein C-terminal" evidence="2">
    <location>
        <begin position="118"/>
        <end position="171"/>
    </location>
</feature>
<protein>
    <submittedName>
        <fullName evidence="3">Ribosomal subunit interface protein</fullName>
    </submittedName>
</protein>
<dbReference type="InterPro" id="IPR003489">
    <property type="entry name" value="RHF/RaiA"/>
</dbReference>
<dbReference type="Gene3D" id="3.30.160.100">
    <property type="entry name" value="Ribosome hibernation promotion factor-like"/>
    <property type="match status" value="1"/>
</dbReference>
<name>A0A2H0A451_9BACT</name>
<dbReference type="AlphaFoldDB" id="A0A2H0A451"/>